<feature type="transmembrane region" description="Helical" evidence="6">
    <location>
        <begin position="63"/>
        <end position="84"/>
    </location>
</feature>
<feature type="domain" description="Band 7" evidence="8">
    <location>
        <begin position="79"/>
        <end position="240"/>
    </location>
</feature>
<comment type="subunit">
    <text evidence="6">HflC and HflK may interact to form a multimeric complex.</text>
</comment>
<comment type="subcellular location">
    <subcellularLocation>
        <location evidence="1">Membrane</location>
        <topology evidence="1">Single-pass membrane protein</topology>
    </subcellularLocation>
</comment>
<gene>
    <name evidence="9" type="ORF">ACG33_04380</name>
</gene>
<dbReference type="GO" id="GO:0008233">
    <property type="term" value="F:peptidase activity"/>
    <property type="evidence" value="ECO:0007669"/>
    <property type="project" value="UniProtKB-KW"/>
</dbReference>
<dbReference type="InterPro" id="IPR001972">
    <property type="entry name" value="Stomatin_HflK_fam"/>
</dbReference>
<dbReference type="GO" id="GO:0016020">
    <property type="term" value="C:membrane"/>
    <property type="evidence" value="ECO:0007669"/>
    <property type="project" value="UniProtKB-SubCell"/>
</dbReference>
<dbReference type="AlphaFoldDB" id="A0A127F7F8"/>
<comment type="similarity">
    <text evidence="2 6">Belongs to the band 7/mec-2 family. HflK subfamily.</text>
</comment>
<protein>
    <recommendedName>
        <fullName evidence="6">Protein HflK</fullName>
    </recommendedName>
</protein>
<feature type="region of interest" description="Disordered" evidence="7">
    <location>
        <begin position="1"/>
        <end position="29"/>
    </location>
</feature>
<keyword evidence="5 6" id="KW-0472">Membrane</keyword>
<evidence type="ECO:0000259" key="8">
    <source>
        <dbReference type="SMART" id="SM00244"/>
    </source>
</evidence>
<dbReference type="PATRIC" id="fig|465721.4.peg.936"/>
<name>A0A127F7F8_STEDE</name>
<dbReference type="InterPro" id="IPR010201">
    <property type="entry name" value="HflK"/>
</dbReference>
<dbReference type="SMART" id="SM00244">
    <property type="entry name" value="PHB"/>
    <property type="match status" value="1"/>
</dbReference>
<dbReference type="STRING" id="465721.ACG33_04380"/>
<dbReference type="OrthoDB" id="9779595at2"/>
<evidence type="ECO:0000313" key="10">
    <source>
        <dbReference type="Proteomes" id="UP000070250"/>
    </source>
</evidence>
<evidence type="ECO:0000256" key="3">
    <source>
        <dbReference type="ARBA" id="ARBA00022692"/>
    </source>
</evidence>
<keyword evidence="10" id="KW-1185">Reference proteome</keyword>
<dbReference type="InterPro" id="IPR036013">
    <property type="entry name" value="Band_7/SPFH_dom_sf"/>
</dbReference>
<dbReference type="Pfam" id="PF01145">
    <property type="entry name" value="Band_7"/>
    <property type="match status" value="1"/>
</dbReference>
<evidence type="ECO:0000256" key="4">
    <source>
        <dbReference type="ARBA" id="ARBA00022989"/>
    </source>
</evidence>
<organism evidence="9 10">
    <name type="scientific">Steroidobacter denitrificans</name>
    <dbReference type="NCBI Taxonomy" id="465721"/>
    <lineage>
        <taxon>Bacteria</taxon>
        <taxon>Pseudomonadati</taxon>
        <taxon>Pseudomonadota</taxon>
        <taxon>Gammaproteobacteria</taxon>
        <taxon>Steroidobacterales</taxon>
        <taxon>Steroidobacteraceae</taxon>
        <taxon>Steroidobacter</taxon>
    </lineage>
</organism>
<dbReference type="NCBIfam" id="TIGR01933">
    <property type="entry name" value="hflK"/>
    <property type="match status" value="1"/>
</dbReference>
<sequence>MAWNESGGQPGKRNPWGGGNKSNQGPPDLDEVVRNLQRRLAGLFGGAGSGGGSVVPGPGAGGFSLGIIALVLLAVWAFTGLYTVDAAERGIILRFGKHVATTMPGLRWHLPWPIETKQIVNTQSVESISDQTRMLTTDENLVDINLEVQFRRLNALDYAFNVLRPEDTVKDVTESAIREVVGRSTLDSVLESGRQDIVARTKELVQRTLDAYKTGIEVTSVNLQDVRVPSEVAPAQQDAIKAREDRDRLSLAAQAYANDIIPRARGAGVRQTEDAQAYRARKISNAEGEAQRFLHLLDEYQRSPGVTRERLYIETIEAVLKSSKKVVIDTDGTGNLLYLPIDKLLEQSRRSAPSSSAANITIEPADAAGSAASAERRARGTR</sequence>
<dbReference type="Pfam" id="PF12221">
    <property type="entry name" value="HflK_N"/>
    <property type="match status" value="1"/>
</dbReference>
<dbReference type="InterPro" id="IPR001107">
    <property type="entry name" value="Band_7"/>
</dbReference>
<dbReference type="InterPro" id="IPR050710">
    <property type="entry name" value="Band7/mec-2_domain"/>
</dbReference>
<comment type="function">
    <text evidence="6">HflC and HflK could encode or regulate a protease.</text>
</comment>
<dbReference type="PRINTS" id="PR00721">
    <property type="entry name" value="STOMATIN"/>
</dbReference>
<dbReference type="InterPro" id="IPR020980">
    <property type="entry name" value="Membrane_HflK_N"/>
</dbReference>
<dbReference type="SUPFAM" id="SSF117892">
    <property type="entry name" value="Band 7/SPFH domain"/>
    <property type="match status" value="1"/>
</dbReference>
<evidence type="ECO:0000256" key="2">
    <source>
        <dbReference type="ARBA" id="ARBA00006971"/>
    </source>
</evidence>
<keyword evidence="4 6" id="KW-1133">Transmembrane helix</keyword>
<dbReference type="PANTHER" id="PTHR43327">
    <property type="entry name" value="STOMATIN-LIKE PROTEIN 2, MITOCHONDRIAL"/>
    <property type="match status" value="1"/>
</dbReference>
<evidence type="ECO:0000256" key="5">
    <source>
        <dbReference type="ARBA" id="ARBA00023136"/>
    </source>
</evidence>
<dbReference type="EMBL" id="CP011971">
    <property type="protein sequence ID" value="AMN46354.1"/>
    <property type="molecule type" value="Genomic_DNA"/>
</dbReference>
<dbReference type="RefSeq" id="WP_066919021.1">
    <property type="nucleotide sequence ID" value="NZ_CP011971.1"/>
</dbReference>
<reference evidence="9 10" key="1">
    <citation type="submission" date="2015-06" db="EMBL/GenBank/DDBJ databases">
        <title>A Comprehensive Approach to Explore the Metabolic and Phylogenetic Diversity of Bacterial Steroid Degradation in the Environment: Testosterone as an Example.</title>
        <authorList>
            <person name="Yang F.-C."/>
            <person name="Chen Y.-L."/>
            <person name="Yu C.-P."/>
            <person name="Tang S.-L."/>
            <person name="Wang P.-H."/>
            <person name="Ismail W."/>
            <person name="Wang C.-H."/>
            <person name="Yang C.-Y."/>
            <person name="Chiang Y.-R."/>
        </authorList>
    </citation>
    <scope>NUCLEOTIDE SEQUENCE [LARGE SCALE GENOMIC DNA]</scope>
    <source>
        <strain evidence="9 10">DSM 18526</strain>
    </source>
</reference>
<dbReference type="GO" id="GO:0006508">
    <property type="term" value="P:proteolysis"/>
    <property type="evidence" value="ECO:0007669"/>
    <property type="project" value="UniProtKB-KW"/>
</dbReference>
<dbReference type="Proteomes" id="UP000070250">
    <property type="component" value="Chromosome"/>
</dbReference>
<accession>A0A127F7F8</accession>
<dbReference type="PANTHER" id="PTHR43327:SF2">
    <property type="entry name" value="MODULATOR OF FTSH PROTEASE HFLK"/>
    <property type="match status" value="1"/>
</dbReference>
<dbReference type="Gene3D" id="3.30.479.30">
    <property type="entry name" value="Band 7 domain"/>
    <property type="match status" value="1"/>
</dbReference>
<evidence type="ECO:0000313" key="9">
    <source>
        <dbReference type="EMBL" id="AMN46354.1"/>
    </source>
</evidence>
<dbReference type="CDD" id="cd03404">
    <property type="entry name" value="SPFH_HflK"/>
    <property type="match status" value="1"/>
</dbReference>
<proteinExistence type="inferred from homology"/>
<dbReference type="KEGG" id="sdf:ACG33_04380"/>
<evidence type="ECO:0000256" key="7">
    <source>
        <dbReference type="SAM" id="MobiDB-lite"/>
    </source>
</evidence>
<keyword evidence="3 6" id="KW-0812">Transmembrane</keyword>
<keyword evidence="9" id="KW-0645">Protease</keyword>
<feature type="region of interest" description="Disordered" evidence="7">
    <location>
        <begin position="350"/>
        <end position="382"/>
    </location>
</feature>
<evidence type="ECO:0000256" key="6">
    <source>
        <dbReference type="RuleBase" id="RU364113"/>
    </source>
</evidence>
<evidence type="ECO:0000256" key="1">
    <source>
        <dbReference type="ARBA" id="ARBA00004167"/>
    </source>
</evidence>
<keyword evidence="9" id="KW-0378">Hydrolase</keyword>